<dbReference type="InterPro" id="IPR017452">
    <property type="entry name" value="GPCR_Rhodpsn_7TM"/>
</dbReference>
<feature type="transmembrane region" description="Helical" evidence="9">
    <location>
        <begin position="40"/>
        <end position="61"/>
    </location>
</feature>
<proteinExistence type="predicted"/>
<keyword evidence="7" id="KW-0675">Receptor</keyword>
<keyword evidence="6 9" id="KW-0472">Membrane</keyword>
<accession>A0A819NDS5</accession>
<feature type="transmembrane region" description="Helical" evidence="9">
    <location>
        <begin position="159"/>
        <end position="182"/>
    </location>
</feature>
<reference evidence="11" key="1">
    <citation type="submission" date="2021-02" db="EMBL/GenBank/DDBJ databases">
        <authorList>
            <person name="Nowell W R."/>
        </authorList>
    </citation>
    <scope>NUCLEOTIDE SEQUENCE</scope>
</reference>
<dbReference type="CDD" id="cd00637">
    <property type="entry name" value="7tm_classA_rhodopsin-like"/>
    <property type="match status" value="1"/>
</dbReference>
<evidence type="ECO:0000256" key="9">
    <source>
        <dbReference type="SAM" id="Phobius"/>
    </source>
</evidence>
<dbReference type="Pfam" id="PF00001">
    <property type="entry name" value="7tm_1"/>
    <property type="match status" value="1"/>
</dbReference>
<dbReference type="AlphaFoldDB" id="A0A819NDS5"/>
<dbReference type="SUPFAM" id="SSF81321">
    <property type="entry name" value="Family A G protein-coupled receptor-like"/>
    <property type="match status" value="1"/>
</dbReference>
<keyword evidence="8" id="KW-0807">Transducer</keyword>
<evidence type="ECO:0000256" key="2">
    <source>
        <dbReference type="ARBA" id="ARBA00022475"/>
    </source>
</evidence>
<feature type="transmembrane region" description="Helical" evidence="9">
    <location>
        <begin position="81"/>
        <end position="100"/>
    </location>
</feature>
<evidence type="ECO:0000259" key="10">
    <source>
        <dbReference type="PROSITE" id="PS50262"/>
    </source>
</evidence>
<gene>
    <name evidence="11" type="ORF">KXQ929_LOCUS28162</name>
</gene>
<feature type="transmembrane region" description="Helical" evidence="9">
    <location>
        <begin position="248"/>
        <end position="270"/>
    </location>
</feature>
<dbReference type="EMBL" id="CAJOBB010002749">
    <property type="protein sequence ID" value="CAF3995469.1"/>
    <property type="molecule type" value="Genomic_DNA"/>
</dbReference>
<feature type="transmembrane region" description="Helical" evidence="9">
    <location>
        <begin position="215"/>
        <end position="236"/>
    </location>
</feature>
<name>A0A819NDS5_9BILA</name>
<comment type="subcellular location">
    <subcellularLocation>
        <location evidence="1">Cell membrane</location>
        <topology evidence="1">Multi-pass membrane protein</topology>
    </subcellularLocation>
</comment>
<keyword evidence="3 9" id="KW-0812">Transmembrane</keyword>
<feature type="transmembrane region" description="Helical" evidence="9">
    <location>
        <begin position="120"/>
        <end position="139"/>
    </location>
</feature>
<dbReference type="PROSITE" id="PS50262">
    <property type="entry name" value="G_PROTEIN_RECEP_F1_2"/>
    <property type="match status" value="1"/>
</dbReference>
<protein>
    <recommendedName>
        <fullName evidence="10">G-protein coupled receptors family 1 profile domain-containing protein</fullName>
    </recommendedName>
</protein>
<feature type="domain" description="G-protein coupled receptors family 1 profile" evidence="10">
    <location>
        <begin position="14"/>
        <end position="271"/>
    </location>
</feature>
<organism evidence="11 12">
    <name type="scientific">Adineta steineri</name>
    <dbReference type="NCBI Taxonomy" id="433720"/>
    <lineage>
        <taxon>Eukaryota</taxon>
        <taxon>Metazoa</taxon>
        <taxon>Spiralia</taxon>
        <taxon>Gnathifera</taxon>
        <taxon>Rotifera</taxon>
        <taxon>Eurotatoria</taxon>
        <taxon>Bdelloidea</taxon>
        <taxon>Adinetida</taxon>
        <taxon>Adinetidae</taxon>
        <taxon>Adineta</taxon>
    </lineage>
</organism>
<evidence type="ECO:0000256" key="4">
    <source>
        <dbReference type="ARBA" id="ARBA00022989"/>
    </source>
</evidence>
<dbReference type="GO" id="GO:0004930">
    <property type="term" value="F:G protein-coupled receptor activity"/>
    <property type="evidence" value="ECO:0007669"/>
    <property type="project" value="UniProtKB-KW"/>
</dbReference>
<evidence type="ECO:0000256" key="8">
    <source>
        <dbReference type="ARBA" id="ARBA00023224"/>
    </source>
</evidence>
<evidence type="ECO:0000313" key="12">
    <source>
        <dbReference type="Proteomes" id="UP000663868"/>
    </source>
</evidence>
<evidence type="ECO:0000313" key="11">
    <source>
        <dbReference type="EMBL" id="CAF3995469.1"/>
    </source>
</evidence>
<dbReference type="PANTHER" id="PTHR24228">
    <property type="entry name" value="B2 BRADYKININ RECEPTOR/ANGIOTENSIN II RECEPTOR"/>
    <property type="match status" value="1"/>
</dbReference>
<comment type="caution">
    <text evidence="11">The sequence shown here is derived from an EMBL/GenBank/DDBJ whole genome shotgun (WGS) entry which is preliminary data.</text>
</comment>
<evidence type="ECO:0000256" key="1">
    <source>
        <dbReference type="ARBA" id="ARBA00004651"/>
    </source>
</evidence>
<keyword evidence="2" id="KW-1003">Cell membrane</keyword>
<dbReference type="Proteomes" id="UP000663868">
    <property type="component" value="Unassembled WGS sequence"/>
</dbReference>
<sequence length="290" mass="33427">MVDVTQIVLIIDIITMLIVIILSTAYIIPIIFIRRFQTTYNILTGNICLTILIASVFWITFNTLTVYNASAMKQSIIACYITAYFPAYVNCSTVYAVVVVTMNRFFAIVYPNKRFFKTQAWCFISLSIQWMVAILAPLPRLIFPLQTCQYKSLTPYWRYVYNILIIVLLPAILNAIFNVLIVKNVRSSTRRIHAGIVDTNVSTNAQQNSARDVHLLKHISFIFIISVIGWAPVYLYEAITANPSAIQWLFIMLQILPVFSLFINIVDLFLYNHNLRKFLKERLLNCICIK</sequence>
<feature type="transmembrane region" description="Helical" evidence="9">
    <location>
        <begin position="6"/>
        <end position="28"/>
    </location>
</feature>
<dbReference type="PROSITE" id="PS00237">
    <property type="entry name" value="G_PROTEIN_RECEP_F1_1"/>
    <property type="match status" value="1"/>
</dbReference>
<dbReference type="Gene3D" id="1.20.1070.10">
    <property type="entry name" value="Rhodopsin 7-helix transmembrane proteins"/>
    <property type="match status" value="1"/>
</dbReference>
<evidence type="ECO:0000256" key="6">
    <source>
        <dbReference type="ARBA" id="ARBA00023136"/>
    </source>
</evidence>
<dbReference type="PANTHER" id="PTHR24228:SF59">
    <property type="entry name" value="NEUROPEPTIDE RECEPTOR 15"/>
    <property type="match status" value="1"/>
</dbReference>
<evidence type="ECO:0000256" key="5">
    <source>
        <dbReference type="ARBA" id="ARBA00023040"/>
    </source>
</evidence>
<evidence type="ECO:0000256" key="7">
    <source>
        <dbReference type="ARBA" id="ARBA00023170"/>
    </source>
</evidence>
<keyword evidence="5" id="KW-0297">G-protein coupled receptor</keyword>
<evidence type="ECO:0000256" key="3">
    <source>
        <dbReference type="ARBA" id="ARBA00022692"/>
    </source>
</evidence>
<dbReference type="InterPro" id="IPR000276">
    <property type="entry name" value="GPCR_Rhodpsn"/>
</dbReference>
<keyword evidence="4 9" id="KW-1133">Transmembrane helix</keyword>
<dbReference type="GO" id="GO:0005886">
    <property type="term" value="C:plasma membrane"/>
    <property type="evidence" value="ECO:0007669"/>
    <property type="project" value="UniProtKB-SubCell"/>
</dbReference>